<sequence length="216" mass="24322">MSEDKGPLPFLKKLFSSDGKEKQKLTKKHYFIIVLVVGIAFMLMSNFFSKNNHLLSTPVPVATEDDEKMEEVETFGKASSQPSTMKEYEEHYENQLKEAIETAVGVEDVTIVVNLESTEKKIYEKNTINKKQTTSETDTNGGQREVEDHSIEEQIVIIREGDKEIPLVSETKKPQVRGVLVVAKGADNIQVKKSIIEAVMRVLDVPSHRVSVMAKK</sequence>
<dbReference type="Proteomes" id="UP001208656">
    <property type="component" value="Unassembled WGS sequence"/>
</dbReference>
<dbReference type="EMBL" id="JAOUSE010000013">
    <property type="protein sequence ID" value="MCU9594087.1"/>
    <property type="molecule type" value="Genomic_DNA"/>
</dbReference>
<organism evidence="2 3">
    <name type="scientific">Pallidibacillus thermolactis</name>
    <dbReference type="NCBI Taxonomy" id="251051"/>
    <lineage>
        <taxon>Bacteria</taxon>
        <taxon>Bacillati</taxon>
        <taxon>Bacillota</taxon>
        <taxon>Bacilli</taxon>
        <taxon>Bacillales</taxon>
        <taxon>Bacillaceae</taxon>
        <taxon>Pallidibacillus</taxon>
    </lineage>
</organism>
<reference evidence="2 3" key="1">
    <citation type="submission" date="2022-10" db="EMBL/GenBank/DDBJ databases">
        <title>Description of Fervidibacillus gen. nov. in the family Fervidibacillaceae fam. nov. with two species, Fervidibacillus albus sp. nov., and Fervidibacillus halotolerans sp. nov., isolated from tidal flat sediments.</title>
        <authorList>
            <person name="Kwon K.K."/>
            <person name="Yang S.-H."/>
        </authorList>
    </citation>
    <scope>NUCLEOTIDE SEQUENCE [LARGE SCALE GENOMIC DNA]</scope>
    <source>
        <strain evidence="2 3">DSM 23332</strain>
    </source>
</reference>
<keyword evidence="3" id="KW-1185">Reference proteome</keyword>
<evidence type="ECO:0000313" key="3">
    <source>
        <dbReference type="Proteomes" id="UP001208656"/>
    </source>
</evidence>
<keyword evidence="1" id="KW-0472">Membrane</keyword>
<comment type="caution">
    <text evidence="2">The sequence shown here is derived from an EMBL/GenBank/DDBJ whole genome shotgun (WGS) entry which is preliminary data.</text>
</comment>
<evidence type="ECO:0000256" key="1">
    <source>
        <dbReference type="SAM" id="Phobius"/>
    </source>
</evidence>
<gene>
    <name evidence="2" type="primary">spoIIIAG</name>
    <name evidence="2" type="ORF">OEV82_06430</name>
</gene>
<protein>
    <submittedName>
        <fullName evidence="2">Stage III sporulation protein AG</fullName>
    </submittedName>
</protein>
<keyword evidence="1" id="KW-0812">Transmembrane</keyword>
<dbReference type="NCBIfam" id="TIGR02830">
    <property type="entry name" value="spore_III_AG"/>
    <property type="match status" value="1"/>
</dbReference>
<keyword evidence="1" id="KW-1133">Transmembrane helix</keyword>
<dbReference type="RefSeq" id="WP_263061356.1">
    <property type="nucleotide sequence ID" value="NZ_JAOUSE010000013.1"/>
</dbReference>
<evidence type="ECO:0000313" key="2">
    <source>
        <dbReference type="EMBL" id="MCU9594087.1"/>
    </source>
</evidence>
<name>A0ABT2WF81_9BACI</name>
<feature type="transmembrane region" description="Helical" evidence="1">
    <location>
        <begin position="30"/>
        <end position="48"/>
    </location>
</feature>
<accession>A0ABT2WF81</accession>
<proteinExistence type="predicted"/>
<dbReference type="InterPro" id="IPR014195">
    <property type="entry name" value="Spore_III_AG"/>
</dbReference>